<evidence type="ECO:0000313" key="3">
    <source>
        <dbReference type="EMBL" id="QJW94052.1"/>
    </source>
</evidence>
<dbReference type="Pfam" id="PF07963">
    <property type="entry name" value="N_methyl"/>
    <property type="match status" value="1"/>
</dbReference>
<dbReference type="NCBIfam" id="TIGR04294">
    <property type="entry name" value="pre_pil_HX9DG"/>
    <property type="match status" value="1"/>
</dbReference>
<organism evidence="3 4">
    <name type="scientific">Frigoriglobus tundricola</name>
    <dbReference type="NCBI Taxonomy" id="2774151"/>
    <lineage>
        <taxon>Bacteria</taxon>
        <taxon>Pseudomonadati</taxon>
        <taxon>Planctomycetota</taxon>
        <taxon>Planctomycetia</taxon>
        <taxon>Gemmatales</taxon>
        <taxon>Gemmataceae</taxon>
        <taxon>Frigoriglobus</taxon>
    </lineage>
</organism>
<dbReference type="KEGG" id="ftj:FTUN_1571"/>
<dbReference type="Gene3D" id="3.30.700.10">
    <property type="entry name" value="Glycoprotein, Type 4 Pilin"/>
    <property type="match status" value="1"/>
</dbReference>
<keyword evidence="1" id="KW-0472">Membrane</keyword>
<dbReference type="NCBIfam" id="TIGR02532">
    <property type="entry name" value="IV_pilin_GFxxxE"/>
    <property type="match status" value="1"/>
</dbReference>
<dbReference type="InterPro" id="IPR045584">
    <property type="entry name" value="Pilin-like"/>
</dbReference>
<feature type="transmembrane region" description="Helical" evidence="1">
    <location>
        <begin position="12"/>
        <end position="35"/>
    </location>
</feature>
<keyword evidence="1" id="KW-0812">Transmembrane</keyword>
<reference evidence="4" key="1">
    <citation type="submission" date="2020-05" db="EMBL/GenBank/DDBJ databases">
        <title>Frigoriglobus tundricola gen. nov., sp. nov., a psychrotolerant cellulolytic planctomycete of the family Gemmataceae with two divergent copies of 16S rRNA gene.</title>
        <authorList>
            <person name="Kulichevskaya I.S."/>
            <person name="Ivanova A.A."/>
            <person name="Naumoff D.G."/>
            <person name="Beletsky A.V."/>
            <person name="Rijpstra W.I.C."/>
            <person name="Sinninghe Damste J.S."/>
            <person name="Mardanov A.V."/>
            <person name="Ravin N.V."/>
            <person name="Dedysh S.N."/>
        </authorList>
    </citation>
    <scope>NUCLEOTIDE SEQUENCE [LARGE SCALE GENOMIC DNA]</scope>
    <source>
        <strain evidence="4">PL17</strain>
    </source>
</reference>
<dbReference type="RefSeq" id="WP_227254792.1">
    <property type="nucleotide sequence ID" value="NZ_CP053452.2"/>
</dbReference>
<evidence type="ECO:0000259" key="2">
    <source>
        <dbReference type="Pfam" id="PF07596"/>
    </source>
</evidence>
<evidence type="ECO:0000256" key="1">
    <source>
        <dbReference type="SAM" id="Phobius"/>
    </source>
</evidence>
<dbReference type="Pfam" id="PF07596">
    <property type="entry name" value="SBP_bac_10"/>
    <property type="match status" value="1"/>
</dbReference>
<dbReference type="Proteomes" id="UP000503447">
    <property type="component" value="Chromosome"/>
</dbReference>
<protein>
    <recommendedName>
        <fullName evidence="2">DUF1559 domain-containing protein</fullName>
    </recommendedName>
</protein>
<keyword evidence="1" id="KW-1133">Transmembrane helix</keyword>
<dbReference type="InterPro" id="IPR011453">
    <property type="entry name" value="DUF1559"/>
</dbReference>
<dbReference type="PANTHER" id="PTHR30093:SF2">
    <property type="entry name" value="TYPE II SECRETION SYSTEM PROTEIN H"/>
    <property type="match status" value="1"/>
</dbReference>
<proteinExistence type="predicted"/>
<dbReference type="InterPro" id="IPR027558">
    <property type="entry name" value="Pre_pil_HX9DG_C"/>
</dbReference>
<evidence type="ECO:0000313" key="4">
    <source>
        <dbReference type="Proteomes" id="UP000503447"/>
    </source>
</evidence>
<dbReference type="PROSITE" id="PS00409">
    <property type="entry name" value="PROKAR_NTER_METHYL"/>
    <property type="match status" value="1"/>
</dbReference>
<sequence>MPHSQDGRSRGFTLIELLVVIAIIAILIGLLLPAVQKVREAAARMKCQNNLKQMGLAGHNYESANGYLPPERGTVNVGGTYYSNDAGPQALILPYVEQGNKFNLFNLNYKTWNDTDVVTGKFTTGSNGLGINLAARVQDIPIYICPSDPSTTVRGANQANTKDLTYPEGRLNYLGCLGSTSQFTTAGPGAGVFCSGMFLSGSQLKGPTIVAITDGTSNTALFGEVMRTTDTWPHVSGIRTNTDIILDSSVGGGPDNDGRAIPSCASGNPWTSTISYTGLQFERDLWGTTFYTHTLPPNWNRKVPTGTQQYNCGNTSITQFHIAASSYHTGGVNLVMCDGSVRFVTDAVNFTNWQALGSKAGGEVISDTN</sequence>
<name>A0A6M5YM77_9BACT</name>
<dbReference type="AlphaFoldDB" id="A0A6M5YM77"/>
<dbReference type="PANTHER" id="PTHR30093">
    <property type="entry name" value="GENERAL SECRETION PATHWAY PROTEIN G"/>
    <property type="match status" value="1"/>
</dbReference>
<dbReference type="SUPFAM" id="SSF54523">
    <property type="entry name" value="Pili subunits"/>
    <property type="match status" value="1"/>
</dbReference>
<dbReference type="InterPro" id="IPR012902">
    <property type="entry name" value="N_methyl_site"/>
</dbReference>
<accession>A0A6M5YM77</accession>
<gene>
    <name evidence="3" type="ORF">FTUN_1571</name>
</gene>
<keyword evidence="4" id="KW-1185">Reference proteome</keyword>
<feature type="domain" description="DUF1559" evidence="2">
    <location>
        <begin position="36"/>
        <end position="350"/>
    </location>
</feature>
<dbReference type="EMBL" id="CP053452">
    <property type="protein sequence ID" value="QJW94052.1"/>
    <property type="molecule type" value="Genomic_DNA"/>
</dbReference>